<reference evidence="3 4" key="1">
    <citation type="submission" date="2019-03" db="EMBL/GenBank/DDBJ databases">
        <title>Genomic Encyclopedia of Type Strains, Phase IV (KMG-IV): sequencing the most valuable type-strain genomes for metagenomic binning, comparative biology and taxonomic classification.</title>
        <authorList>
            <person name="Goeker M."/>
        </authorList>
    </citation>
    <scope>NUCLEOTIDE SEQUENCE [LARGE SCALE GENOMIC DNA]</scope>
    <source>
        <strain evidence="3 4">DSM 45361</strain>
    </source>
</reference>
<organism evidence="3 4">
    <name type="scientific">Labedaea rhizosphaerae</name>
    <dbReference type="NCBI Taxonomy" id="598644"/>
    <lineage>
        <taxon>Bacteria</taxon>
        <taxon>Bacillati</taxon>
        <taxon>Actinomycetota</taxon>
        <taxon>Actinomycetes</taxon>
        <taxon>Pseudonocardiales</taxon>
        <taxon>Pseudonocardiaceae</taxon>
        <taxon>Labedaea</taxon>
    </lineage>
</organism>
<dbReference type="EMBL" id="SNXZ01000003">
    <property type="protein sequence ID" value="TDP98074.1"/>
    <property type="molecule type" value="Genomic_DNA"/>
</dbReference>
<feature type="signal peptide" evidence="2">
    <location>
        <begin position="1"/>
        <end position="28"/>
    </location>
</feature>
<proteinExistence type="predicted"/>
<accession>A0A4R6SED4</accession>
<dbReference type="Proteomes" id="UP000295444">
    <property type="component" value="Unassembled WGS sequence"/>
</dbReference>
<dbReference type="AlphaFoldDB" id="A0A4R6SED4"/>
<name>A0A4R6SED4_LABRH</name>
<evidence type="ECO:0000313" key="3">
    <source>
        <dbReference type="EMBL" id="TDP98074.1"/>
    </source>
</evidence>
<keyword evidence="2" id="KW-0732">Signal</keyword>
<dbReference type="RefSeq" id="WP_133851179.1">
    <property type="nucleotide sequence ID" value="NZ_SNXZ01000003.1"/>
</dbReference>
<protein>
    <submittedName>
        <fullName evidence="3">Uncharacterized protein</fullName>
    </submittedName>
</protein>
<evidence type="ECO:0000313" key="4">
    <source>
        <dbReference type="Proteomes" id="UP000295444"/>
    </source>
</evidence>
<evidence type="ECO:0000256" key="1">
    <source>
        <dbReference type="SAM" id="MobiDB-lite"/>
    </source>
</evidence>
<comment type="caution">
    <text evidence="3">The sequence shown here is derived from an EMBL/GenBank/DDBJ whole genome shotgun (WGS) entry which is preliminary data.</text>
</comment>
<gene>
    <name evidence="3" type="ORF">EV186_1031054</name>
</gene>
<feature type="region of interest" description="Disordered" evidence="1">
    <location>
        <begin position="85"/>
        <end position="125"/>
    </location>
</feature>
<feature type="compositionally biased region" description="Acidic residues" evidence="1">
    <location>
        <begin position="45"/>
        <end position="55"/>
    </location>
</feature>
<feature type="chain" id="PRO_5020524504" evidence="2">
    <location>
        <begin position="29"/>
        <end position="544"/>
    </location>
</feature>
<evidence type="ECO:0000256" key="2">
    <source>
        <dbReference type="SAM" id="SignalP"/>
    </source>
</evidence>
<keyword evidence="4" id="KW-1185">Reference proteome</keyword>
<feature type="region of interest" description="Disordered" evidence="1">
    <location>
        <begin position="27"/>
        <end position="69"/>
    </location>
</feature>
<dbReference type="OrthoDB" id="9813435at2"/>
<sequence>MNPARRGLLVAALLAVAVVLPACSTTTAEPDTDADHPGINAPAEVDGDADADADEDHAVADPDAKGSAPAAFTVKGHAVHIDARKLKSKAVKKQRPEVEAELTESGRQGTVPEAPVQTNAGTTAAPAPVVNVKGLDFNTWGAGHPPDTNGAIGPNHFVQSVNTSVGIYAKTNGSRLAAFTFDDFFANSGTAECDANNGGDPTVIYDAPSGKWVIADFAWLDVNKGPFYECVAVSSSADPVNTTWTFYSVPAGDGKFPDYPKFGTGPDGVYFTTNNFRGNSYAGAGVYALKRESLGSATLQGQHVTTSSKFFSLLPANLQEAPQAGAPEYVVSTWSGKLTTWTFKVDWANAANSKFTQVASLGISYSSVGSIPTPGEAVDSLSPRAMNQAQQRGGSIWVSQTVAAGSTAGVRWYEVSNLSAPAIRQQGTYAPADGLYRWMPSLAVDKAGDMAVGYSVGSGSKNPSIRYAGRLPSDPLNTLGQAETSLVEGTGAPTTGNFNRWGDYSQMSVDPVDGCTFWYTTEYYEQTGADWQTRIGSFKFPSCV</sequence>